<comment type="caution">
    <text evidence="3">The sequence shown here is derived from an EMBL/GenBank/DDBJ whole genome shotgun (WGS) entry which is preliminary data.</text>
</comment>
<dbReference type="InterPro" id="IPR000605">
    <property type="entry name" value="Helicase_SF3_ssDNA/RNA_vir"/>
</dbReference>
<evidence type="ECO:0000313" key="3">
    <source>
        <dbReference type="EMBL" id="NEG79162.1"/>
    </source>
</evidence>
<evidence type="ECO:0000256" key="1">
    <source>
        <dbReference type="SAM" id="MobiDB-lite"/>
    </source>
</evidence>
<dbReference type="AlphaFoldDB" id="A0A7K3TJF3"/>
<dbReference type="Pfam" id="PF00910">
    <property type="entry name" value="RNA_helicase"/>
    <property type="match status" value="1"/>
</dbReference>
<dbReference type="InterPro" id="IPR027417">
    <property type="entry name" value="P-loop_NTPase"/>
</dbReference>
<sequence>MQGTSLQKDYVWKCTVCLVWMSTFLRHFEHDGNFPTKMEVLGMALSFVREIRYPSKKKISQLNHMMNSSAWFITVPSKYVHGDVSIITDVLRGHPSWSWIGQKEEGDGSTIWNSEKKTWEKGPRPKAPDGGWLYGDGGKYNGMRHYCFFVATPQMHGGTFARLFPDQTDIEVCRRPDAAARYVSKLETRIEGPWQSPGFEFPKQGKRTDLATRDDAVKRVLAGADPDELMRKDPKLLAFAKYLDRAYEIWMKEKGKGMRDVHCLYVYGEAGVGKSLWAWLYGKRHDRDVYRLTDYVHPWDAYRGESVVIVEDFDGRMRLDDVLRWTDRYPVELTARYANKRALYDTVIFTSNRPMSGWYGYDEFEPKQRPINRRISTVCASLGSDGDTIEFRHVAGPEWPEKLADESLRSMISESTGVAPSGADGHGYIEKPETAPTKVSQPVTDDEVYPVDMSSPKALPFPVDENGIPID</sequence>
<dbReference type="GO" id="GO:0003723">
    <property type="term" value="F:RNA binding"/>
    <property type="evidence" value="ECO:0007669"/>
    <property type="project" value="InterPro"/>
</dbReference>
<organism evidence="3 4">
    <name type="scientific">Bifidobacterium avesanii</name>
    <dbReference type="NCBI Taxonomy" id="1798157"/>
    <lineage>
        <taxon>Bacteria</taxon>
        <taxon>Bacillati</taxon>
        <taxon>Actinomycetota</taxon>
        <taxon>Actinomycetes</taxon>
        <taxon>Bifidobacteriales</taxon>
        <taxon>Bifidobacteriaceae</taxon>
        <taxon>Bifidobacterium</taxon>
    </lineage>
</organism>
<dbReference type="EMBL" id="WHZY01000017">
    <property type="protein sequence ID" value="NEG79162.1"/>
    <property type="molecule type" value="Genomic_DNA"/>
</dbReference>
<keyword evidence="4" id="KW-1185">Reference proteome</keyword>
<feature type="region of interest" description="Disordered" evidence="1">
    <location>
        <begin position="415"/>
        <end position="471"/>
    </location>
</feature>
<feature type="domain" description="Helicase superfamily 3 single-stranded DNA/RNA virus" evidence="2">
    <location>
        <begin position="264"/>
        <end position="352"/>
    </location>
</feature>
<dbReference type="Proteomes" id="UP000469763">
    <property type="component" value="Unassembled WGS sequence"/>
</dbReference>
<evidence type="ECO:0000259" key="2">
    <source>
        <dbReference type="Pfam" id="PF00910"/>
    </source>
</evidence>
<gene>
    <name evidence="3" type="ORF">GFD22_09310</name>
</gene>
<accession>A0A7K3TJF3</accession>
<dbReference type="SUPFAM" id="SSF52540">
    <property type="entry name" value="P-loop containing nucleoside triphosphate hydrolases"/>
    <property type="match status" value="1"/>
</dbReference>
<evidence type="ECO:0000313" key="4">
    <source>
        <dbReference type="Proteomes" id="UP000469763"/>
    </source>
</evidence>
<reference evidence="3 4" key="1">
    <citation type="submission" date="2019-10" db="EMBL/GenBank/DDBJ databases">
        <title>Bifidobacterium from non-human primates.</title>
        <authorList>
            <person name="Modesto M."/>
        </authorList>
    </citation>
    <scope>NUCLEOTIDE SEQUENCE [LARGE SCALE GENOMIC DNA]</scope>
    <source>
        <strain evidence="3 4">TREC</strain>
    </source>
</reference>
<protein>
    <recommendedName>
        <fullName evidence="2">Helicase superfamily 3 single-stranded DNA/RNA virus domain-containing protein</fullName>
    </recommendedName>
</protein>
<dbReference type="OrthoDB" id="3232564at2"/>
<dbReference type="GO" id="GO:0003724">
    <property type="term" value="F:RNA helicase activity"/>
    <property type="evidence" value="ECO:0007669"/>
    <property type="project" value="InterPro"/>
</dbReference>
<proteinExistence type="predicted"/>
<name>A0A7K3TJF3_9BIFI</name>